<evidence type="ECO:0000256" key="1">
    <source>
        <dbReference type="SAM" id="MobiDB-lite"/>
    </source>
</evidence>
<sequence length="131" mass="15608">MKELQKERSAYQEKLNEAKSKGEDLITEQRSRISYLESHLAKKASDFLRECSTQKEKIKQYGSLIKKLRFRLEAAGVKEKELETRMEVWKQDFVPSYHYRQLQQNLHQIINKHAEFKAFIQGLGGKEERYN</sequence>
<comment type="caution">
    <text evidence="2">The sequence shown here is derived from an EMBL/GenBank/DDBJ whole genome shotgun (WGS) entry which is preliminary data.</text>
</comment>
<keyword evidence="3" id="KW-1185">Reference proteome</keyword>
<protein>
    <submittedName>
        <fullName evidence="2">Uncharacterized protein</fullName>
    </submittedName>
</protein>
<dbReference type="EMBL" id="SEYY01005592">
    <property type="protein sequence ID" value="KAB7503240.1"/>
    <property type="molecule type" value="Genomic_DNA"/>
</dbReference>
<evidence type="ECO:0000313" key="3">
    <source>
        <dbReference type="Proteomes" id="UP000326759"/>
    </source>
</evidence>
<feature type="non-terminal residue" evidence="2">
    <location>
        <position position="131"/>
    </location>
</feature>
<name>A0A5N5TE82_9CRUS</name>
<reference evidence="2 3" key="1">
    <citation type="journal article" date="2019" name="PLoS Biol.">
        <title>Sex chromosomes control vertical transmission of feminizing Wolbachia symbionts in an isopod.</title>
        <authorList>
            <person name="Becking T."/>
            <person name="Chebbi M.A."/>
            <person name="Giraud I."/>
            <person name="Moumen B."/>
            <person name="Laverre T."/>
            <person name="Caubet Y."/>
            <person name="Peccoud J."/>
            <person name="Gilbert C."/>
            <person name="Cordaux R."/>
        </authorList>
    </citation>
    <scope>NUCLEOTIDE SEQUENCE [LARGE SCALE GENOMIC DNA]</scope>
    <source>
        <strain evidence="2">ANa2</strain>
        <tissue evidence="2">Whole body excluding digestive tract and cuticle</tissue>
    </source>
</reference>
<accession>A0A5N5TE82</accession>
<feature type="region of interest" description="Disordered" evidence="1">
    <location>
        <begin position="1"/>
        <end position="23"/>
    </location>
</feature>
<evidence type="ECO:0000313" key="2">
    <source>
        <dbReference type="EMBL" id="KAB7503240.1"/>
    </source>
</evidence>
<gene>
    <name evidence="2" type="ORF">Anas_01577</name>
</gene>
<dbReference type="Proteomes" id="UP000326759">
    <property type="component" value="Unassembled WGS sequence"/>
</dbReference>
<organism evidence="2 3">
    <name type="scientific">Armadillidium nasatum</name>
    <dbReference type="NCBI Taxonomy" id="96803"/>
    <lineage>
        <taxon>Eukaryota</taxon>
        <taxon>Metazoa</taxon>
        <taxon>Ecdysozoa</taxon>
        <taxon>Arthropoda</taxon>
        <taxon>Crustacea</taxon>
        <taxon>Multicrustacea</taxon>
        <taxon>Malacostraca</taxon>
        <taxon>Eumalacostraca</taxon>
        <taxon>Peracarida</taxon>
        <taxon>Isopoda</taxon>
        <taxon>Oniscidea</taxon>
        <taxon>Crinocheta</taxon>
        <taxon>Armadillidiidae</taxon>
        <taxon>Armadillidium</taxon>
    </lineage>
</organism>
<proteinExistence type="predicted"/>
<dbReference type="AlphaFoldDB" id="A0A5N5TE82"/>
<dbReference type="OrthoDB" id="6376638at2759"/>